<keyword evidence="3" id="KW-1185">Reference proteome</keyword>
<keyword evidence="1" id="KW-1133">Transmembrane helix</keyword>
<organism evidence="2 3">
    <name type="scientific">Mesorhizobium amorphae CCNWGS0123</name>
    <dbReference type="NCBI Taxonomy" id="1082933"/>
    <lineage>
        <taxon>Bacteria</taxon>
        <taxon>Pseudomonadati</taxon>
        <taxon>Pseudomonadota</taxon>
        <taxon>Alphaproteobacteria</taxon>
        <taxon>Hyphomicrobiales</taxon>
        <taxon>Phyllobacteriaceae</taxon>
        <taxon>Mesorhizobium</taxon>
    </lineage>
</organism>
<proteinExistence type="predicted"/>
<keyword evidence="1" id="KW-0472">Membrane</keyword>
<feature type="transmembrane region" description="Helical" evidence="1">
    <location>
        <begin position="12"/>
        <end position="29"/>
    </location>
</feature>
<evidence type="ECO:0000313" key="2">
    <source>
        <dbReference type="EMBL" id="EHH12273.1"/>
    </source>
</evidence>
<accession>G6Y7F1</accession>
<name>G6Y7F1_9HYPH</name>
<dbReference type="Proteomes" id="UP000002949">
    <property type="component" value="Unassembled WGS sequence"/>
</dbReference>
<sequence length="30" mass="3287">MERSVHEARWILAPVFALGVVFVTAGILFG</sequence>
<protein>
    <submittedName>
        <fullName evidence="2">Uncharacterized protein</fullName>
    </submittedName>
</protein>
<dbReference type="EMBL" id="AGSN01000084">
    <property type="protein sequence ID" value="EHH12273.1"/>
    <property type="molecule type" value="Genomic_DNA"/>
</dbReference>
<keyword evidence="1" id="KW-0812">Transmembrane</keyword>
<evidence type="ECO:0000256" key="1">
    <source>
        <dbReference type="SAM" id="Phobius"/>
    </source>
</evidence>
<gene>
    <name evidence="2" type="ORF">MEA186_09335</name>
</gene>
<evidence type="ECO:0000313" key="3">
    <source>
        <dbReference type="Proteomes" id="UP000002949"/>
    </source>
</evidence>
<dbReference type="AlphaFoldDB" id="G6Y7F1"/>
<reference evidence="2 3" key="1">
    <citation type="journal article" date="2012" name="J. Bacteriol.">
        <title>Draft Genome Sequence of Plant Growth-Promoting Rhizobium Mesorhizobium amorphae, Isolated from Zinc-Lead Mine Tailings.</title>
        <authorList>
            <person name="Hao X."/>
            <person name="Lin Y."/>
            <person name="Johnstone L."/>
            <person name="Baltrus D.A."/>
            <person name="Miller S.J."/>
            <person name="Wei G."/>
            <person name="Rensing C."/>
        </authorList>
    </citation>
    <scope>NUCLEOTIDE SEQUENCE [LARGE SCALE GENOMIC DNA]</scope>
    <source>
        <strain evidence="2 3">CCNWGS0123</strain>
    </source>
</reference>